<reference evidence="1 2" key="1">
    <citation type="submission" date="2020-08" db="EMBL/GenBank/DDBJ databases">
        <title>Genomic Encyclopedia of Type Strains, Phase IV (KMG-IV): sequencing the most valuable type-strain genomes for metagenomic binning, comparative biology and taxonomic classification.</title>
        <authorList>
            <person name="Goeker M."/>
        </authorList>
    </citation>
    <scope>NUCLEOTIDE SEQUENCE [LARGE SCALE GENOMIC DNA]</scope>
    <source>
        <strain evidence="1 2">DSM 27163</strain>
    </source>
</reference>
<proteinExistence type="predicted"/>
<dbReference type="AlphaFoldDB" id="A0A7W9ES76"/>
<protein>
    <submittedName>
        <fullName evidence="1">Uncharacterized protein</fullName>
    </submittedName>
</protein>
<evidence type="ECO:0000313" key="1">
    <source>
        <dbReference type="EMBL" id="MBB5706621.1"/>
    </source>
</evidence>
<gene>
    <name evidence="1" type="ORF">FHR21_001978</name>
</gene>
<comment type="caution">
    <text evidence="1">The sequence shown here is derived from an EMBL/GenBank/DDBJ whole genome shotgun (WGS) entry which is preliminary data.</text>
</comment>
<accession>A0A7W9ES76</accession>
<dbReference type="RefSeq" id="WP_184097696.1">
    <property type="nucleotide sequence ID" value="NZ_JACIJH010000005.1"/>
</dbReference>
<evidence type="ECO:0000313" key="2">
    <source>
        <dbReference type="Proteomes" id="UP000537161"/>
    </source>
</evidence>
<dbReference type="Proteomes" id="UP000537161">
    <property type="component" value="Unassembled WGS sequence"/>
</dbReference>
<keyword evidence="2" id="KW-1185">Reference proteome</keyword>
<name>A0A7W9ES76_9SPHN</name>
<sequence length="85" mass="8619">MLQLAAALLFALAVGLGIAVILGMLKVNGEAVLSALAGEGAFPAATGPRTGPAPQTIPLRRAGERRSAPRPLRIVKARAPLSRAA</sequence>
<dbReference type="EMBL" id="JACIJH010000005">
    <property type="protein sequence ID" value="MBB5706621.1"/>
    <property type="molecule type" value="Genomic_DNA"/>
</dbReference>
<organism evidence="1 2">
    <name type="scientific">Sphingopyxis panaciterrulae</name>
    <dbReference type="NCBI Taxonomy" id="462372"/>
    <lineage>
        <taxon>Bacteria</taxon>
        <taxon>Pseudomonadati</taxon>
        <taxon>Pseudomonadota</taxon>
        <taxon>Alphaproteobacteria</taxon>
        <taxon>Sphingomonadales</taxon>
        <taxon>Sphingomonadaceae</taxon>
        <taxon>Sphingopyxis</taxon>
    </lineage>
</organism>